<keyword evidence="7" id="KW-1185">Reference proteome</keyword>
<dbReference type="InterPro" id="IPR036052">
    <property type="entry name" value="TrpB-like_PALP_sf"/>
</dbReference>
<reference evidence="6 7" key="1">
    <citation type="submission" date="2020-01" db="EMBL/GenBank/DDBJ databases">
        <title>Leptobacterium flavescens.</title>
        <authorList>
            <person name="Wang G."/>
        </authorList>
    </citation>
    <scope>NUCLEOTIDE SEQUENCE [LARGE SCALE GENOMIC DNA]</scope>
    <source>
        <strain evidence="6 7">KCTC 22160</strain>
    </source>
</reference>
<dbReference type="InterPro" id="IPR050147">
    <property type="entry name" value="Ser/Thr_Dehydratase"/>
</dbReference>
<proteinExistence type="inferred from homology"/>
<evidence type="ECO:0000313" key="6">
    <source>
        <dbReference type="EMBL" id="NER13006.1"/>
    </source>
</evidence>
<feature type="domain" description="Tryptophan synthase beta chain-like PALP" evidence="5">
    <location>
        <begin position="16"/>
        <end position="302"/>
    </location>
</feature>
<dbReference type="GO" id="GO:0030170">
    <property type="term" value="F:pyridoxal phosphate binding"/>
    <property type="evidence" value="ECO:0007669"/>
    <property type="project" value="InterPro"/>
</dbReference>
<comment type="cofactor">
    <cofactor evidence="1">
        <name>pyridoxal 5'-phosphate</name>
        <dbReference type="ChEBI" id="CHEBI:597326"/>
    </cofactor>
</comment>
<dbReference type="InterPro" id="IPR000634">
    <property type="entry name" value="Ser/Thr_deHydtase_PyrdxlP-BS"/>
</dbReference>
<keyword evidence="3" id="KW-0663">Pyridoxal phosphate</keyword>
<dbReference type="GO" id="GO:0009097">
    <property type="term" value="P:isoleucine biosynthetic process"/>
    <property type="evidence" value="ECO:0007669"/>
    <property type="project" value="TreeGrafter"/>
</dbReference>
<dbReference type="PANTHER" id="PTHR48078">
    <property type="entry name" value="THREONINE DEHYDRATASE, MITOCHONDRIAL-RELATED"/>
    <property type="match status" value="1"/>
</dbReference>
<comment type="similarity">
    <text evidence="2">Belongs to the serine/threonine dehydratase family.</text>
</comment>
<dbReference type="RefSeq" id="WP_163606009.1">
    <property type="nucleotide sequence ID" value="NZ_JAABOO010000001.1"/>
</dbReference>
<dbReference type="GO" id="GO:0004794">
    <property type="term" value="F:threonine deaminase activity"/>
    <property type="evidence" value="ECO:0007669"/>
    <property type="project" value="TreeGrafter"/>
</dbReference>
<evidence type="ECO:0000256" key="4">
    <source>
        <dbReference type="ARBA" id="ARBA00023239"/>
    </source>
</evidence>
<dbReference type="InterPro" id="IPR001926">
    <property type="entry name" value="TrpB-like_PALP"/>
</dbReference>
<dbReference type="Pfam" id="PF00291">
    <property type="entry name" value="PALP"/>
    <property type="match status" value="1"/>
</dbReference>
<dbReference type="AlphaFoldDB" id="A0A6P0URK3"/>
<dbReference type="PROSITE" id="PS00165">
    <property type="entry name" value="DEHYDRATASE_SER_THR"/>
    <property type="match status" value="1"/>
</dbReference>
<gene>
    <name evidence="6" type="ORF">GWK08_06115</name>
</gene>
<evidence type="ECO:0000256" key="1">
    <source>
        <dbReference type="ARBA" id="ARBA00001933"/>
    </source>
</evidence>
<dbReference type="Proteomes" id="UP000468581">
    <property type="component" value="Unassembled WGS sequence"/>
</dbReference>
<dbReference type="GO" id="GO:0003941">
    <property type="term" value="F:L-serine ammonia-lyase activity"/>
    <property type="evidence" value="ECO:0007669"/>
    <property type="project" value="TreeGrafter"/>
</dbReference>
<accession>A0A6P0URK3</accession>
<dbReference type="GO" id="GO:0006565">
    <property type="term" value="P:L-serine catabolic process"/>
    <property type="evidence" value="ECO:0007669"/>
    <property type="project" value="TreeGrafter"/>
</dbReference>
<dbReference type="SUPFAM" id="SSF53686">
    <property type="entry name" value="Tryptophan synthase beta subunit-like PLP-dependent enzymes"/>
    <property type="match status" value="1"/>
</dbReference>
<dbReference type="EMBL" id="JAABOO010000001">
    <property type="protein sequence ID" value="NER13006.1"/>
    <property type="molecule type" value="Genomic_DNA"/>
</dbReference>
<keyword evidence="4" id="KW-0456">Lyase</keyword>
<organism evidence="6 7">
    <name type="scientific">Leptobacterium flavescens</name>
    <dbReference type="NCBI Taxonomy" id="472055"/>
    <lineage>
        <taxon>Bacteria</taxon>
        <taxon>Pseudomonadati</taxon>
        <taxon>Bacteroidota</taxon>
        <taxon>Flavobacteriia</taxon>
        <taxon>Flavobacteriales</taxon>
        <taxon>Flavobacteriaceae</taxon>
        <taxon>Leptobacterium</taxon>
    </lineage>
</organism>
<protein>
    <submittedName>
        <fullName evidence="6">Pyridoxal-phosphate dependent enzyme</fullName>
    </submittedName>
</protein>
<dbReference type="FunFam" id="3.40.50.1100:FF:000005">
    <property type="entry name" value="Threonine dehydratase catabolic"/>
    <property type="match status" value="1"/>
</dbReference>
<evidence type="ECO:0000259" key="5">
    <source>
        <dbReference type="Pfam" id="PF00291"/>
    </source>
</evidence>
<name>A0A6P0URK3_9FLAO</name>
<comment type="caution">
    <text evidence="6">The sequence shown here is derived from an EMBL/GenBank/DDBJ whole genome shotgun (WGS) entry which is preliminary data.</text>
</comment>
<evidence type="ECO:0000256" key="3">
    <source>
        <dbReference type="ARBA" id="ARBA00022898"/>
    </source>
</evidence>
<dbReference type="Gene3D" id="3.40.50.1100">
    <property type="match status" value="2"/>
</dbReference>
<dbReference type="GO" id="GO:0006567">
    <property type="term" value="P:L-threonine catabolic process"/>
    <property type="evidence" value="ECO:0007669"/>
    <property type="project" value="TreeGrafter"/>
</dbReference>
<evidence type="ECO:0000313" key="7">
    <source>
        <dbReference type="Proteomes" id="UP000468581"/>
    </source>
</evidence>
<sequence>MITIEEVNKAYENIRADIRRTSLEFSPELSRISGAEVYLKMEQLQLTGSFKIRGVLNKIRSIETADFNKTFVAASTGNHAAAFAYASDRFNFKGDLFLPEKTSEAKIRAIEKYAVKKIFYGRNSMETEAKATSHAQEINGILIHPYNDIHIICGQGTIGVEIKEQLPELDTVLAPIGGGGLISGLCAYFQDDKTVNVIGCQPANADEMYASVKEGHIVSPSTLDTISDATAGGIEENALTYDICKKMLSGFEIIEEEAIKKAVAFIVKYHQTLVEPASALPVAALLNSKNYKGKKVVLVLTGKKINTSLLTQILVEYGNYY</sequence>
<dbReference type="PANTHER" id="PTHR48078:SF6">
    <property type="entry name" value="L-THREONINE DEHYDRATASE CATABOLIC TDCB"/>
    <property type="match status" value="1"/>
</dbReference>
<evidence type="ECO:0000256" key="2">
    <source>
        <dbReference type="ARBA" id="ARBA00010869"/>
    </source>
</evidence>